<evidence type="ECO:0000313" key="2">
    <source>
        <dbReference type="Proteomes" id="UP001295684"/>
    </source>
</evidence>
<sequence>MFTLFPDLNAPNLKMSFNKLLLMHTSHLRTKRLGANIATDQSSPEVRHVIRKLV</sequence>
<reference evidence="1" key="1">
    <citation type="submission" date="2023-07" db="EMBL/GenBank/DDBJ databases">
        <authorList>
            <consortium name="AG Swart"/>
            <person name="Singh M."/>
            <person name="Singh A."/>
            <person name="Seah K."/>
            <person name="Emmerich C."/>
        </authorList>
    </citation>
    <scope>NUCLEOTIDE SEQUENCE</scope>
    <source>
        <strain evidence="1">DP1</strain>
    </source>
</reference>
<evidence type="ECO:0000313" key="1">
    <source>
        <dbReference type="EMBL" id="CAI2384738.1"/>
    </source>
</evidence>
<gene>
    <name evidence="1" type="ORF">ECRASSUSDP1_LOCUS26273</name>
</gene>
<dbReference type="AlphaFoldDB" id="A0AAD1Y4V4"/>
<accession>A0AAD1Y4V4</accession>
<proteinExistence type="predicted"/>
<protein>
    <submittedName>
        <fullName evidence="1">Uncharacterized protein</fullName>
    </submittedName>
</protein>
<dbReference type="EMBL" id="CAMPGE010027081">
    <property type="protein sequence ID" value="CAI2384738.1"/>
    <property type="molecule type" value="Genomic_DNA"/>
</dbReference>
<comment type="caution">
    <text evidence="1">The sequence shown here is derived from an EMBL/GenBank/DDBJ whole genome shotgun (WGS) entry which is preliminary data.</text>
</comment>
<keyword evidence="2" id="KW-1185">Reference proteome</keyword>
<name>A0AAD1Y4V4_EUPCR</name>
<dbReference type="Proteomes" id="UP001295684">
    <property type="component" value="Unassembled WGS sequence"/>
</dbReference>
<organism evidence="1 2">
    <name type="scientific">Euplotes crassus</name>
    <dbReference type="NCBI Taxonomy" id="5936"/>
    <lineage>
        <taxon>Eukaryota</taxon>
        <taxon>Sar</taxon>
        <taxon>Alveolata</taxon>
        <taxon>Ciliophora</taxon>
        <taxon>Intramacronucleata</taxon>
        <taxon>Spirotrichea</taxon>
        <taxon>Hypotrichia</taxon>
        <taxon>Euplotida</taxon>
        <taxon>Euplotidae</taxon>
        <taxon>Moneuplotes</taxon>
    </lineage>
</organism>